<name>A0A163FPT4_9BACL</name>
<keyword evidence="1" id="KW-0812">Transmembrane</keyword>
<dbReference type="AlphaFoldDB" id="A0A163FPT4"/>
<protein>
    <recommendedName>
        <fullName evidence="4">50S ribosomal protein L33</fullName>
    </recommendedName>
</protein>
<sequence>MHKPVSKAKVKSYVGKEIVAYKKDGTVVTGKLVRVSGSRLFVVPATKGKKVKTKAIVPLALFDLLAIGTAPYAFGGGFGGYPGGYPGGYGGFGPGYGGYGPGFGPGFGGGFFW</sequence>
<feature type="transmembrane region" description="Helical" evidence="1">
    <location>
        <begin position="55"/>
        <end position="74"/>
    </location>
</feature>
<dbReference type="Proteomes" id="UP000076796">
    <property type="component" value="Unassembled WGS sequence"/>
</dbReference>
<dbReference type="RefSeq" id="WP_036639720.1">
    <property type="nucleotide sequence ID" value="NZ_CBCSBX010000002.1"/>
</dbReference>
<dbReference type="KEGG" id="pglu:A3958_03380"/>
<dbReference type="GeneID" id="97553807"/>
<organism evidence="2 3">
    <name type="scientific">Paenibacillus glucanolyticus</name>
    <dbReference type="NCBI Taxonomy" id="59843"/>
    <lineage>
        <taxon>Bacteria</taxon>
        <taxon>Bacillati</taxon>
        <taxon>Bacillota</taxon>
        <taxon>Bacilli</taxon>
        <taxon>Bacillales</taxon>
        <taxon>Paenibacillaceae</taxon>
        <taxon>Paenibacillus</taxon>
    </lineage>
</organism>
<evidence type="ECO:0000256" key="1">
    <source>
        <dbReference type="SAM" id="Phobius"/>
    </source>
</evidence>
<dbReference type="STRING" id="59843.A3958_03380"/>
<keyword evidence="3" id="KW-1185">Reference proteome</keyword>
<reference evidence="2" key="1">
    <citation type="journal article" date="2016" name="Genome Announc.">
        <title>Draft genomes of two strains of Paenibacillus glucanolyticus with capability to degrade lignocellulose.</title>
        <authorList>
            <person name="Mathews S.L."/>
            <person name="Pawlak J."/>
            <person name="Grunden A.M."/>
        </authorList>
    </citation>
    <scope>NUCLEOTIDE SEQUENCE [LARGE SCALE GENOMIC DNA]</scope>
    <source>
        <strain evidence="2">SLM1</strain>
    </source>
</reference>
<gene>
    <name evidence="2" type="ORF">AWU65_31115</name>
</gene>
<comment type="caution">
    <text evidence="2">The sequence shown here is derived from an EMBL/GenBank/DDBJ whole genome shotgun (WGS) entry which is preliminary data.</text>
</comment>
<evidence type="ECO:0000313" key="3">
    <source>
        <dbReference type="Proteomes" id="UP000076796"/>
    </source>
</evidence>
<dbReference type="OrthoDB" id="2663988at2"/>
<evidence type="ECO:0008006" key="4">
    <source>
        <dbReference type="Google" id="ProtNLM"/>
    </source>
</evidence>
<proteinExistence type="predicted"/>
<accession>A0A163FPT4</accession>
<keyword evidence="1" id="KW-1133">Transmembrane helix</keyword>
<evidence type="ECO:0000313" key="2">
    <source>
        <dbReference type="EMBL" id="KZS44505.1"/>
    </source>
</evidence>
<dbReference type="EMBL" id="LWMH01000002">
    <property type="protein sequence ID" value="KZS44505.1"/>
    <property type="molecule type" value="Genomic_DNA"/>
</dbReference>
<keyword evidence="1" id="KW-0472">Membrane</keyword>